<organism evidence="1 2">
    <name type="scientific">Rhizobium leguminosarum</name>
    <dbReference type="NCBI Taxonomy" id="384"/>
    <lineage>
        <taxon>Bacteria</taxon>
        <taxon>Pseudomonadati</taxon>
        <taxon>Pseudomonadota</taxon>
        <taxon>Alphaproteobacteria</taxon>
        <taxon>Hyphomicrobiales</taxon>
        <taxon>Rhizobiaceae</taxon>
        <taxon>Rhizobium/Agrobacterium group</taxon>
        <taxon>Rhizobium</taxon>
    </lineage>
</organism>
<dbReference type="EMBL" id="CP025012">
    <property type="protein sequence ID" value="AUW41908.1"/>
    <property type="molecule type" value="Genomic_DNA"/>
</dbReference>
<gene>
    <name evidence="1" type="ORF">CUJ84_Chr001521</name>
</gene>
<accession>A0A2K9Z0Z5</accession>
<dbReference type="Proteomes" id="UP000238523">
    <property type="component" value="Chromosome"/>
</dbReference>
<evidence type="ECO:0000313" key="2">
    <source>
        <dbReference type="Proteomes" id="UP000238523"/>
    </source>
</evidence>
<evidence type="ECO:0000313" key="1">
    <source>
        <dbReference type="EMBL" id="AUW41908.1"/>
    </source>
</evidence>
<sequence>MSPALAEKLTIAVIGWQGRALDAERLWRVSGGSCDFL</sequence>
<proteinExistence type="predicted"/>
<dbReference type="AlphaFoldDB" id="A0A2K9Z0Z5"/>
<reference evidence="1 2" key="1">
    <citation type="submission" date="2017-11" db="EMBL/GenBank/DDBJ databases">
        <title>Complete genome of Rhizobium leguminosarum Norway, an ineffective micro-symbiont.</title>
        <authorList>
            <person name="Hoffrichter A."/>
            <person name="Liang J."/>
            <person name="Brachmann A."/>
            <person name="Marin M."/>
        </authorList>
    </citation>
    <scope>NUCLEOTIDE SEQUENCE [LARGE SCALE GENOMIC DNA]</scope>
    <source>
        <strain evidence="1 2">Norway</strain>
    </source>
</reference>
<protein>
    <submittedName>
        <fullName evidence="1">Uncharacterized protein</fullName>
    </submittedName>
</protein>
<name>A0A2K9Z0Z5_RHILE</name>